<evidence type="ECO:0000313" key="1">
    <source>
        <dbReference type="EMBL" id="KAL1237430.1"/>
    </source>
</evidence>
<proteinExistence type="predicted"/>
<dbReference type="Proteomes" id="UP001558632">
    <property type="component" value="Unassembled WGS sequence"/>
</dbReference>
<accession>A0ABR3KIX4</accession>
<evidence type="ECO:0000313" key="2">
    <source>
        <dbReference type="Proteomes" id="UP001558632"/>
    </source>
</evidence>
<organism evidence="1 2">
    <name type="scientific">Trichinella spiralis</name>
    <name type="common">Trichina worm</name>
    <dbReference type="NCBI Taxonomy" id="6334"/>
    <lineage>
        <taxon>Eukaryota</taxon>
        <taxon>Metazoa</taxon>
        <taxon>Ecdysozoa</taxon>
        <taxon>Nematoda</taxon>
        <taxon>Enoplea</taxon>
        <taxon>Dorylaimia</taxon>
        <taxon>Trichinellida</taxon>
        <taxon>Trichinellidae</taxon>
        <taxon>Trichinella</taxon>
    </lineage>
</organism>
<protein>
    <submittedName>
        <fullName evidence="1">Contactin-associated protein-like</fullName>
    </submittedName>
</protein>
<keyword evidence="2" id="KW-1185">Reference proteome</keyword>
<dbReference type="EMBL" id="JBEUSY010000346">
    <property type="protein sequence ID" value="KAL1237430.1"/>
    <property type="molecule type" value="Genomic_DNA"/>
</dbReference>
<gene>
    <name evidence="1" type="ORF">TSPI_08655</name>
</gene>
<reference evidence="1 2" key="1">
    <citation type="submission" date="2024-07" db="EMBL/GenBank/DDBJ databases">
        <title>Enhanced genomic and transcriptomic resources for Trichinella pseudospiralis and T. spiralis underpin the discovery of pronounced molecular differences between stages and species.</title>
        <authorList>
            <person name="Pasi K.K."/>
            <person name="La Rosa G."/>
            <person name="Gomez-Morales M.A."/>
            <person name="Tosini F."/>
            <person name="Sumanam S."/>
            <person name="Young N.D."/>
            <person name="Chang B.C."/>
            <person name="Robin G.B."/>
        </authorList>
    </citation>
    <scope>NUCLEOTIDE SEQUENCE [LARGE SCALE GENOMIC DNA]</scope>
    <source>
        <strain evidence="1">ISS534</strain>
    </source>
</reference>
<name>A0ABR3KIX4_TRISP</name>
<sequence>MEKPWMRIFQASTSPCTGSLAAFAVRPRRPRCPVGCFHLKFASTSLWSSVGVSAMDVVMVDDGGADLFKICTLLIGSFCNDSGDVSSDSVRDVENRAERTWSSRRGPSALRCTDIWSVCCSLRVFHT</sequence>
<comment type="caution">
    <text evidence="1">The sequence shown here is derived from an EMBL/GenBank/DDBJ whole genome shotgun (WGS) entry which is preliminary data.</text>
</comment>